<dbReference type="OMA" id="PERNGHI"/>
<dbReference type="GeneTree" id="ENSGT00950000182866"/>
<protein>
    <submittedName>
        <fullName evidence="3">Neurexophilin and PC-esterase domain family, member 3</fullName>
    </submittedName>
</protein>
<evidence type="ECO:0000313" key="4">
    <source>
        <dbReference type="Proteomes" id="UP000002852"/>
    </source>
</evidence>
<accession>A0A3B5Q7W5</accession>
<evidence type="ECO:0000313" key="3">
    <source>
        <dbReference type="Ensembl" id="ENSXMAP00000026334.1"/>
    </source>
</evidence>
<dbReference type="InterPro" id="IPR057106">
    <property type="entry name" value="NXPE4_C"/>
</dbReference>
<feature type="compositionally biased region" description="Basic and acidic residues" evidence="1">
    <location>
        <begin position="296"/>
        <end position="305"/>
    </location>
</feature>
<keyword evidence="4" id="KW-1185">Reference proteome</keyword>
<organism evidence="3 4">
    <name type="scientific">Xiphophorus maculatus</name>
    <name type="common">Southern platyfish</name>
    <name type="synonym">Platypoecilus maculatus</name>
    <dbReference type="NCBI Taxonomy" id="8083"/>
    <lineage>
        <taxon>Eukaryota</taxon>
        <taxon>Metazoa</taxon>
        <taxon>Chordata</taxon>
        <taxon>Craniata</taxon>
        <taxon>Vertebrata</taxon>
        <taxon>Euteleostomi</taxon>
        <taxon>Actinopterygii</taxon>
        <taxon>Neopterygii</taxon>
        <taxon>Teleostei</taxon>
        <taxon>Neoteleostei</taxon>
        <taxon>Acanthomorphata</taxon>
        <taxon>Ovalentaria</taxon>
        <taxon>Atherinomorphae</taxon>
        <taxon>Cyprinodontiformes</taxon>
        <taxon>Poeciliidae</taxon>
        <taxon>Poeciliinae</taxon>
        <taxon>Xiphophorus</taxon>
    </lineage>
</organism>
<evidence type="ECO:0000259" key="2">
    <source>
        <dbReference type="Pfam" id="PF24536"/>
    </source>
</evidence>
<dbReference type="Proteomes" id="UP000002852">
    <property type="component" value="Unassembled WGS sequence"/>
</dbReference>
<dbReference type="InParanoid" id="A0A3B5Q7W5"/>
<sequence length="336" mass="37847">MVCCRVFIKVVEHLCQVVINLLLAQPSQSPSHSLVTPCEKREAGRHTHTPAGPAGYYYQGVWRTLDGATVRQFNKATAISQCLKGKVLHLYGGSTARQWFEYLISTTPDLKMFDLKSPKQTEPFLALDYKNNILVTVQCHGPPIRFTNLLVSQMRYITSELKGLVGGTNTVVVIGIWSHFSTFPVEVYIRLLLTIQRAVEQLLTRAPGTLVIIRTRNPKALSLYETLTNSDWFSLQHDKILRTIFKGMNVKLVDTWEMTLAHHLPHSLHPQPPIIKNMIDVVASLLRVLNQTVGEKKLKSREGPHKKTTMQSKSISSAIWSTEEMPTNSSDDGLIH</sequence>
<feature type="region of interest" description="Disordered" evidence="1">
    <location>
        <begin position="296"/>
        <end position="336"/>
    </location>
</feature>
<dbReference type="PANTHER" id="PTHR16165:SF9">
    <property type="entry name" value="NXPE FAMILY MEMBER 3"/>
    <property type="match status" value="1"/>
</dbReference>
<evidence type="ECO:0000256" key="1">
    <source>
        <dbReference type="SAM" id="MobiDB-lite"/>
    </source>
</evidence>
<proteinExistence type="predicted"/>
<reference evidence="4" key="1">
    <citation type="submission" date="2012-01" db="EMBL/GenBank/DDBJ databases">
        <authorList>
            <person name="Walter R."/>
            <person name="Schartl M."/>
            <person name="Warren W."/>
        </authorList>
    </citation>
    <scope>NUCLEOTIDE SEQUENCE [LARGE SCALE GENOMIC DNA]</scope>
    <source>
        <strain evidence="4">JP 163 A</strain>
    </source>
</reference>
<feature type="compositionally biased region" description="Polar residues" evidence="1">
    <location>
        <begin position="309"/>
        <end position="336"/>
    </location>
</feature>
<dbReference type="Ensembl" id="ENSXMAT00000041848.1">
    <property type="protein sequence ID" value="ENSXMAP00000026334.1"/>
    <property type="gene ID" value="ENSXMAG00000021808.1"/>
</dbReference>
<reference evidence="4" key="2">
    <citation type="journal article" date="2013" name="Nat. Genet.">
        <title>The genome of the platyfish, Xiphophorus maculatus, provides insights into evolutionary adaptation and several complex traits.</title>
        <authorList>
            <person name="Schartl M."/>
            <person name="Walter R.B."/>
            <person name="Shen Y."/>
            <person name="Garcia T."/>
            <person name="Catchen J."/>
            <person name="Amores A."/>
            <person name="Braasch I."/>
            <person name="Chalopin D."/>
            <person name="Volff J.N."/>
            <person name="Lesch K.P."/>
            <person name="Bisazza A."/>
            <person name="Minx P."/>
            <person name="Hillier L."/>
            <person name="Wilson R.K."/>
            <person name="Fuerstenberg S."/>
            <person name="Boore J."/>
            <person name="Searle S."/>
            <person name="Postlethwait J.H."/>
            <person name="Warren W.C."/>
        </authorList>
    </citation>
    <scope>NUCLEOTIDE SEQUENCE [LARGE SCALE GENOMIC DNA]</scope>
    <source>
        <strain evidence="4">JP 163 A</strain>
    </source>
</reference>
<dbReference type="AlphaFoldDB" id="A0A3B5Q7W5"/>
<name>A0A3B5Q7W5_XIPMA</name>
<dbReference type="PANTHER" id="PTHR16165">
    <property type="entry name" value="NXPE FAMILY MEMBER"/>
    <property type="match status" value="1"/>
</dbReference>
<reference evidence="3" key="4">
    <citation type="submission" date="2025-09" db="UniProtKB">
        <authorList>
            <consortium name="Ensembl"/>
        </authorList>
    </citation>
    <scope>IDENTIFICATION</scope>
    <source>
        <strain evidence="3">JP 163 A</strain>
    </source>
</reference>
<reference evidence="3" key="3">
    <citation type="submission" date="2025-08" db="UniProtKB">
        <authorList>
            <consortium name="Ensembl"/>
        </authorList>
    </citation>
    <scope>IDENTIFICATION</scope>
    <source>
        <strain evidence="3">JP 163 A</strain>
    </source>
</reference>
<dbReference type="Pfam" id="PF24536">
    <property type="entry name" value="NXPE4_C"/>
    <property type="match status" value="1"/>
</dbReference>
<feature type="domain" description="NXPE C-terminal" evidence="2">
    <location>
        <begin position="62"/>
        <end position="284"/>
    </location>
</feature>